<accession>A0A512IS46</accession>
<evidence type="ECO:0008006" key="3">
    <source>
        <dbReference type="Google" id="ProtNLM"/>
    </source>
</evidence>
<gene>
    <name evidence="1" type="ORF">MHA02_29140</name>
</gene>
<dbReference type="OrthoDB" id="7864919at2"/>
<dbReference type="RefSeq" id="WP_147079892.1">
    <property type="nucleotide sequence ID" value="NZ_BJZT01000032.1"/>
</dbReference>
<evidence type="ECO:0000313" key="2">
    <source>
        <dbReference type="Proteomes" id="UP000321258"/>
    </source>
</evidence>
<reference evidence="1 2" key="1">
    <citation type="submission" date="2019-07" db="EMBL/GenBank/DDBJ databases">
        <title>Whole genome shotgun sequence of Methylobacterium haplocladii NBRC 107714.</title>
        <authorList>
            <person name="Hosoyama A."/>
            <person name="Uohara A."/>
            <person name="Ohji S."/>
            <person name="Ichikawa N."/>
        </authorList>
    </citation>
    <scope>NUCLEOTIDE SEQUENCE [LARGE SCALE GENOMIC DNA]</scope>
    <source>
        <strain evidence="1 2">NBRC 107714</strain>
    </source>
</reference>
<name>A0A512IS46_9HYPH</name>
<organism evidence="1 2">
    <name type="scientific">Methylobacterium haplocladii</name>
    <dbReference type="NCBI Taxonomy" id="1176176"/>
    <lineage>
        <taxon>Bacteria</taxon>
        <taxon>Pseudomonadati</taxon>
        <taxon>Pseudomonadota</taxon>
        <taxon>Alphaproteobacteria</taxon>
        <taxon>Hyphomicrobiales</taxon>
        <taxon>Methylobacteriaceae</taxon>
        <taxon>Methylobacterium</taxon>
    </lineage>
</organism>
<protein>
    <recommendedName>
        <fullName evidence="3">Ribosomal protein S27</fullName>
    </recommendedName>
</protein>
<comment type="caution">
    <text evidence="1">The sequence shown here is derived from an EMBL/GenBank/DDBJ whole genome shotgun (WGS) entry which is preliminary data.</text>
</comment>
<evidence type="ECO:0000313" key="1">
    <source>
        <dbReference type="EMBL" id="GEP00527.1"/>
    </source>
</evidence>
<keyword evidence="2" id="KW-1185">Reference proteome</keyword>
<dbReference type="AlphaFoldDB" id="A0A512IS46"/>
<dbReference type="Proteomes" id="UP000321258">
    <property type="component" value="Unassembled WGS sequence"/>
</dbReference>
<dbReference type="EMBL" id="BJZT01000032">
    <property type="protein sequence ID" value="GEP00527.1"/>
    <property type="molecule type" value="Genomic_DNA"/>
</dbReference>
<sequence length="67" mass="7166">MLAVILVCMFSTAPADCTRATALDVVTRPVAMPTECGMAGQVVAADSLGVDRAERRYIKIVCEKRHG</sequence>
<proteinExistence type="predicted"/>